<evidence type="ECO:0000313" key="2">
    <source>
        <dbReference type="EMBL" id="CAF1634798.1"/>
    </source>
</evidence>
<dbReference type="OrthoDB" id="10004670at2759"/>
<dbReference type="AlphaFoldDB" id="A0A815H151"/>
<dbReference type="EMBL" id="CAJNOJ010000257">
    <property type="protein sequence ID" value="CAF1344996.1"/>
    <property type="molecule type" value="Genomic_DNA"/>
</dbReference>
<proteinExistence type="predicted"/>
<evidence type="ECO:0000313" key="1">
    <source>
        <dbReference type="EMBL" id="CAF1344996.1"/>
    </source>
</evidence>
<reference evidence="1" key="1">
    <citation type="submission" date="2021-02" db="EMBL/GenBank/DDBJ databases">
        <authorList>
            <person name="Nowell W R."/>
        </authorList>
    </citation>
    <scope>NUCLEOTIDE SEQUENCE</scope>
</reference>
<sequence>MDKLIVNIVNLSDEILLYILNKHNNFDVLNSLIGVHKNLGQVLCGLGFTRLVNLTSIEPLRLIHSKANAVLDQFCVDILPRISDNVGSLTLQATILSQVLSVTKYPNLRKFVINGFRIRMACHIFDGS</sequence>
<dbReference type="EMBL" id="CAJNOR010008569">
    <property type="protein sequence ID" value="CAF1634798.1"/>
    <property type="molecule type" value="Genomic_DNA"/>
</dbReference>
<accession>A0A815H151</accession>
<evidence type="ECO:0000313" key="3">
    <source>
        <dbReference type="Proteomes" id="UP000663828"/>
    </source>
</evidence>
<gene>
    <name evidence="1" type="ORF">EDS130_LOCUS32952</name>
    <name evidence="2" type="ORF">XAT740_LOCUS52274</name>
</gene>
<dbReference type="Proteomes" id="UP000663828">
    <property type="component" value="Unassembled WGS sequence"/>
</dbReference>
<name>A0A815H151_ADIRI</name>
<organism evidence="1 4">
    <name type="scientific">Adineta ricciae</name>
    <name type="common">Rotifer</name>
    <dbReference type="NCBI Taxonomy" id="249248"/>
    <lineage>
        <taxon>Eukaryota</taxon>
        <taxon>Metazoa</taxon>
        <taxon>Spiralia</taxon>
        <taxon>Gnathifera</taxon>
        <taxon>Rotifera</taxon>
        <taxon>Eurotatoria</taxon>
        <taxon>Bdelloidea</taxon>
        <taxon>Adinetida</taxon>
        <taxon>Adinetidae</taxon>
        <taxon>Adineta</taxon>
    </lineage>
</organism>
<keyword evidence="3" id="KW-1185">Reference proteome</keyword>
<comment type="caution">
    <text evidence="1">The sequence shown here is derived from an EMBL/GenBank/DDBJ whole genome shotgun (WGS) entry which is preliminary data.</text>
</comment>
<evidence type="ECO:0000313" key="4">
    <source>
        <dbReference type="Proteomes" id="UP000663852"/>
    </source>
</evidence>
<protein>
    <submittedName>
        <fullName evidence="1">Uncharacterized protein</fullName>
    </submittedName>
</protein>
<dbReference type="Proteomes" id="UP000663852">
    <property type="component" value="Unassembled WGS sequence"/>
</dbReference>